<feature type="compositionally biased region" description="Basic and acidic residues" evidence="2">
    <location>
        <begin position="359"/>
        <end position="387"/>
    </location>
</feature>
<feature type="compositionally biased region" description="Acidic residues" evidence="2">
    <location>
        <begin position="950"/>
        <end position="962"/>
    </location>
</feature>
<evidence type="ECO:0000256" key="2">
    <source>
        <dbReference type="SAM" id="MobiDB-lite"/>
    </source>
</evidence>
<feature type="compositionally biased region" description="Polar residues" evidence="2">
    <location>
        <begin position="1020"/>
        <end position="1042"/>
    </location>
</feature>
<proteinExistence type="predicted"/>
<dbReference type="SUPFAM" id="SSF50729">
    <property type="entry name" value="PH domain-like"/>
    <property type="match status" value="1"/>
</dbReference>
<dbReference type="SMART" id="SM00324">
    <property type="entry name" value="RhoGAP"/>
    <property type="match status" value="1"/>
</dbReference>
<dbReference type="GO" id="GO:0005096">
    <property type="term" value="F:GTPase activator activity"/>
    <property type="evidence" value="ECO:0007669"/>
    <property type="project" value="UniProtKB-KW"/>
</dbReference>
<reference evidence="5" key="1">
    <citation type="submission" date="2025-08" db="UniProtKB">
        <authorList>
            <consortium name="RefSeq"/>
        </authorList>
    </citation>
    <scope>IDENTIFICATION</scope>
</reference>
<accession>A0A9W3ANF9</accession>
<dbReference type="RefSeq" id="XP_055888730.1">
    <property type="nucleotide sequence ID" value="XM_056032755.1"/>
</dbReference>
<feature type="region of interest" description="Disordered" evidence="2">
    <location>
        <begin position="358"/>
        <end position="395"/>
    </location>
</feature>
<dbReference type="GeneID" id="106051067"/>
<feature type="domain" description="Rho-GAP" evidence="3">
    <location>
        <begin position="718"/>
        <end position="915"/>
    </location>
</feature>
<dbReference type="Proteomes" id="UP001165740">
    <property type="component" value="Chromosome 6"/>
</dbReference>
<sequence length="1830" mass="207313">MTALAIIEKQQAMVKKVRDPGLNFYEKARRWSTDVIATRTFWNVKRLSTPAVNLELQQLPGKSFGLLEGSKQFKFLKSGQEVVHVVYLLLDDGLYKYVLELLDVDDHVNLMVTNILTTDPHVQVCRLITPASKNAVKWELDWSRRLKGKQEWKQIKKAKSEYTLLSDLEEEEYENIPEVLIQELIYWREMYTTCQCFKQGLGCSKNNVVLMMTMESITSRCASLIQMYLVTIETWNSNCLLLGLVIFNSVWKSQECFELLSHVFHQNTADGSLLATFRRPDVTGGVTLEEIVSMLITKVSDYGKFLEDLVQEPERTPEECDFLSQIIRRVRAMVIDNNASLISSSTLTSEIDVTTGNDVDDRSMDDSVSRGSDIIHESNVDNREDSNSYRSDTSSLDVRSNDISVVIEMDHSPSNSSFSSAVLFKPPAGSRWSTSGIPQKSDFQLIKTSRDFSRLLVKETSVRLAAGMQTQERYLFLLSDLLLVAKCKTNTVFKLKYKVSLRDLWLAAGNDEVFESSTPAERSFVLGWPTTNYVAIFPSEEVKGDWFKVLSERMTEEKSKDSNVCVPLTVVSRDLLKKTCEITITNTTTANSVLQACLEQMDYDPNEVQNFQLWVRSGKDGSPYPLFGHETPFSIKFNLLHETSKTKSRDDRLRTSTSAAFIAEENPKCEFFIKQKKSQKKFLENTFQKSMKKTRRSTNFINNFLKRLRPAQPSVFGQALDNICDENHNPPDAIIKLMIWIYQYGPSKVGILRRGNNASIGKELREKIDNGIAFELDDSLTPTAASVFKEFIRHIPEGLMLKELHTEWIKIKIDDPDNEKIQQIKKVLDQLPPAHFNLLKMTMCLLQHLAKHSSFTQMGPSNLATCIAPSFFSHGASEARKSKKEHENLEKTFHEITQFLTPLITFMINKHLEIFGEDVLTMFDKYGCKQSPVVHITEDKSPLHSSQIAEQEEESFDDEDMNNETKLKVQERPGFPDSNSGTDSDSLHSVLSLPTDTRSGIQQDTSSIDSLVDKEDFSNEIESSPTVIKSHLSPTNLSRDSGLTLSDTQLYDEDAGLDFTANFKVIKDSPVFSRALTPRRYYKNKSKERDKGLDSLNRTQKFMNNSSATSSDLTYSLGNDHMLTEDSHNEASFSPNHLYLSSQQHKMLTQTSVDESVSPVSTHASIFSQSEEGSVHSAPQTPDDFHTRSLDWKANDSPNQLEIHESYFSLSNFSKSESNLKMESSEYDQNNEKKVLALKNDKRKVKRNWKSHEAEEVMTRRRYQPRLVLPPREISVDESSPSPSFAEPKTPLKHNIPVDHIKGSPPPNVILQSFHQSSHSNPHEIHKKAVSSSKSLDGVFMKDAIQKKSSFKINAHNFQSGQTPQDMQSVSQHVLGNCREPIEITEYEREKQKEISARAKAIYEDSLQKYYEKSETISSDVLFHVKKGQRPKMVQRDNLKPKDNNVIFDCSVESPSNSLLLKEESDKGSYSTLNQSMSDNPERLTLDSSAHISNTSNENVNLNVKKSPKELYLESIKQIQVTEGIPHNQMKGKLSLQSSLPNVFSKLPPNSSEQCSKPVSSDGPSIFKSIVNDLHRSQSDARDFKVKNQVSEKLNNKTFDENLQDVETEAINRSKEFEITSEDLHQNFLRAKNVFQTVSQQGKAERAYMSPTNPFKSSNERLLSKTSPLIGNYKIETLPPAQNKADANPLTASKFQTIEDPVLNSKHRVIETPLSASRHKSVSTIELSNLRDHDNISKTKAELPWSVKNLKSQWDKGSSKPLFSSNSFKTNSVSASEQNLSSLNSTKIIRDVDNKINPNNVTSASQQNLSSLNSSKIRDINNKINPNIYL</sequence>
<name>A0A9W3ANF9_BIOGL</name>
<dbReference type="PANTHER" id="PTHR23179">
    <property type="entry name" value="T-CELL ACTIVATION RHO GTPASE ACTIVATING PROTEIN-RELATED"/>
    <property type="match status" value="1"/>
</dbReference>
<dbReference type="Gene3D" id="2.30.29.30">
    <property type="entry name" value="Pleckstrin-homology domain (PH domain)/Phosphotyrosine-binding domain (PTB)"/>
    <property type="match status" value="1"/>
</dbReference>
<keyword evidence="1" id="KW-0343">GTPase activation</keyword>
<dbReference type="Pfam" id="PF22286">
    <property type="entry name" value="RHG20_PH"/>
    <property type="match status" value="1"/>
</dbReference>
<dbReference type="Gene3D" id="1.10.555.10">
    <property type="entry name" value="Rho GTPase activation protein"/>
    <property type="match status" value="1"/>
</dbReference>
<protein>
    <submittedName>
        <fullName evidence="5">Uncharacterized protein LOC106051067 isoform X1</fullName>
    </submittedName>
</protein>
<dbReference type="Pfam" id="PF00620">
    <property type="entry name" value="RhoGAP"/>
    <property type="match status" value="1"/>
</dbReference>
<feature type="compositionally biased region" description="Polar residues" evidence="2">
    <location>
        <begin position="1096"/>
        <end position="1113"/>
    </location>
</feature>
<evidence type="ECO:0000259" key="3">
    <source>
        <dbReference type="PROSITE" id="PS50238"/>
    </source>
</evidence>
<dbReference type="Pfam" id="PF00788">
    <property type="entry name" value="RA"/>
    <property type="match status" value="1"/>
</dbReference>
<gene>
    <name evidence="5" type="primary">LOC106051067</name>
</gene>
<keyword evidence="4" id="KW-1185">Reference proteome</keyword>
<evidence type="ECO:0000256" key="1">
    <source>
        <dbReference type="ARBA" id="ARBA00022468"/>
    </source>
</evidence>
<dbReference type="InterPro" id="IPR000159">
    <property type="entry name" value="RA_dom"/>
</dbReference>
<feature type="compositionally biased region" description="Polar residues" evidence="2">
    <location>
        <begin position="1151"/>
        <end position="1180"/>
    </location>
</feature>
<feature type="region of interest" description="Disordered" evidence="2">
    <location>
        <begin position="1083"/>
        <end position="1113"/>
    </location>
</feature>
<dbReference type="OrthoDB" id="9994905at2759"/>
<evidence type="ECO:0000313" key="5">
    <source>
        <dbReference type="RefSeq" id="XP_055888730.1"/>
    </source>
</evidence>
<feature type="compositionally biased region" description="Polar residues" evidence="2">
    <location>
        <begin position="977"/>
        <end position="1009"/>
    </location>
</feature>
<feature type="region of interest" description="Disordered" evidence="2">
    <location>
        <begin position="1151"/>
        <end position="1186"/>
    </location>
</feature>
<organism evidence="4 5">
    <name type="scientific">Biomphalaria glabrata</name>
    <name type="common">Bloodfluke planorb</name>
    <name type="synonym">Freshwater snail</name>
    <dbReference type="NCBI Taxonomy" id="6526"/>
    <lineage>
        <taxon>Eukaryota</taxon>
        <taxon>Metazoa</taxon>
        <taxon>Spiralia</taxon>
        <taxon>Lophotrochozoa</taxon>
        <taxon>Mollusca</taxon>
        <taxon>Gastropoda</taxon>
        <taxon>Heterobranchia</taxon>
        <taxon>Euthyneura</taxon>
        <taxon>Panpulmonata</taxon>
        <taxon>Hygrophila</taxon>
        <taxon>Lymnaeoidea</taxon>
        <taxon>Planorbidae</taxon>
        <taxon>Biomphalaria</taxon>
    </lineage>
</organism>
<dbReference type="InterPro" id="IPR000198">
    <property type="entry name" value="RhoGAP_dom"/>
</dbReference>
<dbReference type="GO" id="GO:0007165">
    <property type="term" value="P:signal transduction"/>
    <property type="evidence" value="ECO:0007669"/>
    <property type="project" value="InterPro"/>
</dbReference>
<dbReference type="InterPro" id="IPR047887">
    <property type="entry name" value="ARHGAP20_PH"/>
</dbReference>
<dbReference type="SUPFAM" id="SSF48350">
    <property type="entry name" value="GTPase activation domain, GAP"/>
    <property type="match status" value="1"/>
</dbReference>
<feature type="region of interest" description="Disordered" evidence="2">
    <location>
        <begin position="939"/>
        <end position="1042"/>
    </location>
</feature>
<evidence type="ECO:0000313" key="4">
    <source>
        <dbReference type="Proteomes" id="UP001165740"/>
    </source>
</evidence>
<dbReference type="PROSITE" id="PS50238">
    <property type="entry name" value="RHOGAP"/>
    <property type="match status" value="1"/>
</dbReference>
<dbReference type="InterPro" id="IPR011993">
    <property type="entry name" value="PH-like_dom_sf"/>
</dbReference>
<dbReference type="PANTHER" id="PTHR23179:SF3">
    <property type="entry name" value="RHO GTPASE-ACTIVATING PROTEIN 20"/>
    <property type="match status" value="1"/>
</dbReference>
<dbReference type="InterPro" id="IPR008936">
    <property type="entry name" value="Rho_GTPase_activation_prot"/>
</dbReference>